<reference evidence="5 6" key="1">
    <citation type="journal article" date="2018" name="Front. Plant Sci.">
        <title>Red Clover (Trifolium pratense) and Zigzag Clover (T. medium) - A Picture of Genomic Similarities and Differences.</title>
        <authorList>
            <person name="Dluhosova J."/>
            <person name="Istvanek J."/>
            <person name="Nedelnik J."/>
            <person name="Repkova J."/>
        </authorList>
    </citation>
    <scope>NUCLEOTIDE SEQUENCE [LARGE SCALE GENOMIC DNA]</scope>
    <source>
        <strain evidence="6">cv. 10/8</strain>
        <tissue evidence="5">Leaf</tissue>
    </source>
</reference>
<dbReference type="GO" id="GO:0006508">
    <property type="term" value="P:proteolysis"/>
    <property type="evidence" value="ECO:0007669"/>
    <property type="project" value="UniProtKB-KW"/>
</dbReference>
<keyword evidence="2 5" id="KW-0645">Protease</keyword>
<dbReference type="GO" id="GO:0008234">
    <property type="term" value="F:cysteine-type peptidase activity"/>
    <property type="evidence" value="ECO:0007669"/>
    <property type="project" value="InterPro"/>
</dbReference>
<evidence type="ECO:0000256" key="2">
    <source>
        <dbReference type="ARBA" id="ARBA00022670"/>
    </source>
</evidence>
<keyword evidence="3" id="KW-0378">Hydrolase</keyword>
<proteinExistence type="inferred from homology"/>
<comment type="similarity">
    <text evidence="1">Belongs to the peptidase C48 family.</text>
</comment>
<keyword evidence="6" id="KW-1185">Reference proteome</keyword>
<dbReference type="AlphaFoldDB" id="A0A392PMX8"/>
<dbReference type="PROSITE" id="PS50600">
    <property type="entry name" value="ULP_PROTEASE"/>
    <property type="match status" value="1"/>
</dbReference>
<accession>A0A392PMX8</accession>
<evidence type="ECO:0000256" key="3">
    <source>
        <dbReference type="ARBA" id="ARBA00022801"/>
    </source>
</evidence>
<evidence type="ECO:0000313" key="5">
    <source>
        <dbReference type="EMBL" id="MCI12646.1"/>
    </source>
</evidence>
<comment type="caution">
    <text evidence="5">The sequence shown here is derived from an EMBL/GenBank/DDBJ whole genome shotgun (WGS) entry which is preliminary data.</text>
</comment>
<evidence type="ECO:0000259" key="4">
    <source>
        <dbReference type="PROSITE" id="PS50600"/>
    </source>
</evidence>
<dbReference type="Gene3D" id="3.40.395.10">
    <property type="entry name" value="Adenoviral Proteinase, Chain A"/>
    <property type="match status" value="1"/>
</dbReference>
<feature type="domain" description="Ubiquitin-like protease family profile" evidence="4">
    <location>
        <begin position="1"/>
        <end position="92"/>
    </location>
</feature>
<organism evidence="5 6">
    <name type="scientific">Trifolium medium</name>
    <dbReference type="NCBI Taxonomy" id="97028"/>
    <lineage>
        <taxon>Eukaryota</taxon>
        <taxon>Viridiplantae</taxon>
        <taxon>Streptophyta</taxon>
        <taxon>Embryophyta</taxon>
        <taxon>Tracheophyta</taxon>
        <taxon>Spermatophyta</taxon>
        <taxon>Magnoliopsida</taxon>
        <taxon>eudicotyledons</taxon>
        <taxon>Gunneridae</taxon>
        <taxon>Pentapetalae</taxon>
        <taxon>rosids</taxon>
        <taxon>fabids</taxon>
        <taxon>Fabales</taxon>
        <taxon>Fabaceae</taxon>
        <taxon>Papilionoideae</taxon>
        <taxon>50 kb inversion clade</taxon>
        <taxon>NPAAA clade</taxon>
        <taxon>Hologalegina</taxon>
        <taxon>IRL clade</taxon>
        <taxon>Trifolieae</taxon>
        <taxon>Trifolium</taxon>
    </lineage>
</organism>
<dbReference type="SUPFAM" id="SSF54001">
    <property type="entry name" value="Cysteine proteinases"/>
    <property type="match status" value="1"/>
</dbReference>
<dbReference type="Proteomes" id="UP000265520">
    <property type="component" value="Unassembled WGS sequence"/>
</dbReference>
<sequence length="92" mass="10797">IFIPMNDCGVHWYLLVIDFIERKLFWLDSVQCLPFDERYHPKRHAILGVVLFLEKILIHSSFRELHITGADNLITDYPILQPRGLPIQRPGS</sequence>
<dbReference type="InterPro" id="IPR038765">
    <property type="entry name" value="Papain-like_cys_pep_sf"/>
</dbReference>
<protein>
    <submittedName>
        <fullName evidence="5">Ulp1 protease family carboxy-terminal domain protein</fullName>
    </submittedName>
</protein>
<feature type="non-terminal residue" evidence="5">
    <location>
        <position position="1"/>
    </location>
</feature>
<dbReference type="InterPro" id="IPR003653">
    <property type="entry name" value="Peptidase_C48_C"/>
</dbReference>
<evidence type="ECO:0000313" key="6">
    <source>
        <dbReference type="Proteomes" id="UP000265520"/>
    </source>
</evidence>
<dbReference type="EMBL" id="LXQA010085028">
    <property type="protein sequence ID" value="MCI12646.1"/>
    <property type="molecule type" value="Genomic_DNA"/>
</dbReference>
<evidence type="ECO:0000256" key="1">
    <source>
        <dbReference type="ARBA" id="ARBA00005234"/>
    </source>
</evidence>
<name>A0A392PMX8_9FABA</name>
<dbReference type="Pfam" id="PF02902">
    <property type="entry name" value="Peptidase_C48"/>
    <property type="match status" value="1"/>
</dbReference>